<evidence type="ECO:0000256" key="2">
    <source>
        <dbReference type="SAM" id="Phobius"/>
    </source>
</evidence>
<dbReference type="PROSITE" id="PS51257">
    <property type="entry name" value="PROKAR_LIPOPROTEIN"/>
    <property type="match status" value="1"/>
</dbReference>
<dbReference type="EMBL" id="JADKFW010000004">
    <property type="protein sequence ID" value="MBK9716755.1"/>
    <property type="molecule type" value="Genomic_DNA"/>
</dbReference>
<feature type="transmembrane region" description="Helical" evidence="2">
    <location>
        <begin position="7"/>
        <end position="27"/>
    </location>
</feature>
<evidence type="ECO:0000313" key="4">
    <source>
        <dbReference type="EMBL" id="MBK9716755.1"/>
    </source>
</evidence>
<dbReference type="Gene3D" id="3.30.1330.60">
    <property type="entry name" value="OmpA-like domain"/>
    <property type="match status" value="1"/>
</dbReference>
<dbReference type="InterPro" id="IPR006665">
    <property type="entry name" value="OmpA-like"/>
</dbReference>
<keyword evidence="2" id="KW-1133">Transmembrane helix</keyword>
<dbReference type="AlphaFoldDB" id="A0A9D7XDK1"/>
<dbReference type="InterPro" id="IPR050330">
    <property type="entry name" value="Bact_OuterMem_StrucFunc"/>
</dbReference>
<keyword evidence="2" id="KW-0812">Transmembrane</keyword>
<evidence type="ECO:0000256" key="1">
    <source>
        <dbReference type="PROSITE-ProRule" id="PRU00473"/>
    </source>
</evidence>
<dbReference type="Proteomes" id="UP000808349">
    <property type="component" value="Unassembled WGS sequence"/>
</dbReference>
<dbReference type="InterPro" id="IPR036737">
    <property type="entry name" value="OmpA-like_sf"/>
</dbReference>
<dbReference type="GO" id="GO:0016020">
    <property type="term" value="C:membrane"/>
    <property type="evidence" value="ECO:0007669"/>
    <property type="project" value="UniProtKB-UniRule"/>
</dbReference>
<dbReference type="PROSITE" id="PS51123">
    <property type="entry name" value="OMPA_2"/>
    <property type="match status" value="1"/>
</dbReference>
<dbReference type="CDD" id="cd07185">
    <property type="entry name" value="OmpA_C-like"/>
    <property type="match status" value="1"/>
</dbReference>
<evidence type="ECO:0000313" key="5">
    <source>
        <dbReference type="Proteomes" id="UP000808349"/>
    </source>
</evidence>
<name>A0A9D7XDK1_9BACT</name>
<proteinExistence type="predicted"/>
<sequence>MKKSTSTVIISFGIIQCLAVIGCMTFMQCKKTEPKPIKDIGKALNANDSIYLQKTALTPETKAALDLLAKQPMAEGSLGEQLVTFIGAGIYDFGEMFKFMDLKFHERDAVVIEKTRHEIDDLGRIMLAFPQMKIRLEAYTDNTGSAKKNEQVTIDRVNYIKSQLMSFGVTEDRVEAKGFGPKYPVGDNKTPVGQMINNRIELVLVKLF</sequence>
<dbReference type="SUPFAM" id="SSF103088">
    <property type="entry name" value="OmpA-like"/>
    <property type="match status" value="1"/>
</dbReference>
<protein>
    <submittedName>
        <fullName evidence="4">OmpA family protein</fullName>
    </submittedName>
</protein>
<evidence type="ECO:0000259" key="3">
    <source>
        <dbReference type="PROSITE" id="PS51123"/>
    </source>
</evidence>
<feature type="domain" description="OmpA-like" evidence="3">
    <location>
        <begin position="91"/>
        <end position="208"/>
    </location>
</feature>
<reference evidence="4 5" key="1">
    <citation type="submission" date="2020-10" db="EMBL/GenBank/DDBJ databases">
        <title>Connecting structure to function with the recovery of over 1000 high-quality activated sludge metagenome-assembled genomes encoding full-length rRNA genes using long-read sequencing.</title>
        <authorList>
            <person name="Singleton C.M."/>
            <person name="Petriglieri F."/>
            <person name="Kristensen J.M."/>
            <person name="Kirkegaard R.H."/>
            <person name="Michaelsen T.Y."/>
            <person name="Andersen M.H."/>
            <person name="Karst S.M."/>
            <person name="Dueholm M.S."/>
            <person name="Nielsen P.H."/>
            <person name="Albertsen M."/>
        </authorList>
    </citation>
    <scope>NUCLEOTIDE SEQUENCE [LARGE SCALE GENOMIC DNA]</scope>
    <source>
        <strain evidence="4">Ribe_18-Q3-R11-54_BAT3C.373</strain>
    </source>
</reference>
<dbReference type="PANTHER" id="PTHR30329:SF21">
    <property type="entry name" value="LIPOPROTEIN YIAD-RELATED"/>
    <property type="match status" value="1"/>
</dbReference>
<dbReference type="Pfam" id="PF00691">
    <property type="entry name" value="OmpA"/>
    <property type="match status" value="1"/>
</dbReference>
<keyword evidence="1 2" id="KW-0472">Membrane</keyword>
<organism evidence="4 5">
    <name type="scientific">Candidatus Defluviibacterium haderslevense</name>
    <dbReference type="NCBI Taxonomy" id="2981993"/>
    <lineage>
        <taxon>Bacteria</taxon>
        <taxon>Pseudomonadati</taxon>
        <taxon>Bacteroidota</taxon>
        <taxon>Saprospiria</taxon>
        <taxon>Saprospirales</taxon>
        <taxon>Saprospiraceae</taxon>
        <taxon>Candidatus Defluviibacterium</taxon>
    </lineage>
</organism>
<comment type="caution">
    <text evidence="4">The sequence shown here is derived from an EMBL/GenBank/DDBJ whole genome shotgun (WGS) entry which is preliminary data.</text>
</comment>
<dbReference type="PANTHER" id="PTHR30329">
    <property type="entry name" value="STATOR ELEMENT OF FLAGELLAR MOTOR COMPLEX"/>
    <property type="match status" value="1"/>
</dbReference>
<accession>A0A9D7XDK1</accession>
<gene>
    <name evidence="4" type="ORF">IPO85_04425</name>
</gene>